<organism evidence="2 3">
    <name type="scientific">Phytopseudomonas punonensis</name>
    <dbReference type="NCBI Taxonomy" id="1220495"/>
    <lineage>
        <taxon>Bacteria</taxon>
        <taxon>Pseudomonadati</taxon>
        <taxon>Pseudomonadota</taxon>
        <taxon>Gammaproteobacteria</taxon>
        <taxon>Pseudomonadales</taxon>
        <taxon>Pseudomonadaceae</taxon>
        <taxon>Phytopseudomonas</taxon>
    </lineage>
</organism>
<proteinExistence type="predicted"/>
<dbReference type="Gene3D" id="3.20.20.450">
    <property type="entry name" value="EAL domain"/>
    <property type="match status" value="1"/>
</dbReference>
<sequence>MPSMFAERQMLNLDAISAATSSSDEARVRHFYEQLQLGRFHLAFQSVKAAADPQRSLYQEGLLRSNGEPLGFNPFAVLERKHAIRRLDRCVVDAIIALLQSYPNLTLGCNVSAQSTSLDYYWEQVLQRLADSEVASRLVIEITESSAPNSHDQAVEFVHQLRSTGCHVAIDDFGSGFGTLAFIQHAQPDIIKIDQGYVQRARRSSLHAKTLRHLVGLCNTLAPHVVVEGVETADDLAMGLDCEAQWVQGFLFSRAQRLIDGLDTPCVLKTE</sequence>
<dbReference type="InterPro" id="IPR050706">
    <property type="entry name" value="Cyclic-di-GMP_PDE-like"/>
</dbReference>
<dbReference type="PANTHER" id="PTHR33121">
    <property type="entry name" value="CYCLIC DI-GMP PHOSPHODIESTERASE PDEF"/>
    <property type="match status" value="1"/>
</dbReference>
<dbReference type="Proteomes" id="UP000184305">
    <property type="component" value="Unassembled WGS sequence"/>
</dbReference>
<dbReference type="GO" id="GO:0071111">
    <property type="term" value="F:cyclic-guanylate-specific phosphodiesterase activity"/>
    <property type="evidence" value="ECO:0007669"/>
    <property type="project" value="InterPro"/>
</dbReference>
<dbReference type="EMBL" id="FRBQ01000002">
    <property type="protein sequence ID" value="SHL73178.1"/>
    <property type="molecule type" value="Genomic_DNA"/>
</dbReference>
<dbReference type="AlphaFoldDB" id="A0A1M7D172"/>
<dbReference type="CDD" id="cd01948">
    <property type="entry name" value="EAL"/>
    <property type="match status" value="1"/>
</dbReference>
<evidence type="ECO:0000313" key="3">
    <source>
        <dbReference type="Proteomes" id="UP000184305"/>
    </source>
</evidence>
<dbReference type="PANTHER" id="PTHR33121:SF23">
    <property type="entry name" value="CYCLIC DI-GMP PHOSPHODIESTERASE PDEB"/>
    <property type="match status" value="1"/>
</dbReference>
<dbReference type="InterPro" id="IPR035919">
    <property type="entry name" value="EAL_sf"/>
</dbReference>
<gene>
    <name evidence="2" type="ORF">SAMN05216288_2315</name>
</gene>
<protein>
    <submittedName>
        <fullName evidence="2">EAL domain, c-di-GMP-specific phosphodiesterase class I (Or its enzymatically inactive variant)</fullName>
    </submittedName>
</protein>
<name>A0A1M7D172_9GAMM</name>
<dbReference type="SUPFAM" id="SSF141868">
    <property type="entry name" value="EAL domain-like"/>
    <property type="match status" value="1"/>
</dbReference>
<evidence type="ECO:0000313" key="2">
    <source>
        <dbReference type="EMBL" id="SHL73178.1"/>
    </source>
</evidence>
<reference evidence="3" key="1">
    <citation type="submission" date="2016-11" db="EMBL/GenBank/DDBJ databases">
        <authorList>
            <person name="Varghese N."/>
            <person name="Submissions S."/>
        </authorList>
    </citation>
    <scope>NUCLEOTIDE SEQUENCE [LARGE SCALE GENOMIC DNA]</scope>
    <source>
        <strain evidence="3">CECT 8089</strain>
    </source>
</reference>
<evidence type="ECO:0000259" key="1">
    <source>
        <dbReference type="PROSITE" id="PS50883"/>
    </source>
</evidence>
<dbReference type="Pfam" id="PF00563">
    <property type="entry name" value="EAL"/>
    <property type="match status" value="1"/>
</dbReference>
<accession>A0A1M7D172</accession>
<keyword evidence="3" id="KW-1185">Reference proteome</keyword>
<dbReference type="SMART" id="SM00052">
    <property type="entry name" value="EAL"/>
    <property type="match status" value="1"/>
</dbReference>
<dbReference type="STRING" id="1220495.SAMN05216288_2315"/>
<dbReference type="PROSITE" id="PS50883">
    <property type="entry name" value="EAL"/>
    <property type="match status" value="1"/>
</dbReference>
<dbReference type="InterPro" id="IPR001633">
    <property type="entry name" value="EAL_dom"/>
</dbReference>
<feature type="domain" description="EAL" evidence="1">
    <location>
        <begin position="21"/>
        <end position="269"/>
    </location>
</feature>